<keyword evidence="4" id="KW-1185">Reference proteome</keyword>
<dbReference type="RefSeq" id="WP_044360489.1">
    <property type="nucleotide sequence ID" value="NZ_JXWY01000039.1"/>
</dbReference>
<gene>
    <name evidence="3" type="ORF">NCTC13832_00626</name>
    <name evidence="2" type="ORF">TP70_06590</name>
</gene>
<evidence type="ECO:0000313" key="2">
    <source>
        <dbReference type="EMBL" id="KIX90583.1"/>
    </source>
</evidence>
<protein>
    <submittedName>
        <fullName evidence="3">Protein of uncharacterized function (DUF2929)</fullName>
    </submittedName>
</protein>
<sequence length="64" mass="6915">MKYIITFVWAVLLFEMVNFVLNSLQGGGPLNLVTPIALAAILFVIILILDAVGSSTTHQSSESH</sequence>
<dbReference type="Proteomes" id="UP000032366">
    <property type="component" value="Unassembled WGS sequence"/>
</dbReference>
<dbReference type="STRING" id="569857.TP70_06590"/>
<dbReference type="EMBL" id="JXWY01000039">
    <property type="protein sequence ID" value="KIX90583.1"/>
    <property type="molecule type" value="Genomic_DNA"/>
</dbReference>
<evidence type="ECO:0000313" key="5">
    <source>
        <dbReference type="Proteomes" id="UP000254100"/>
    </source>
</evidence>
<organism evidence="3 5">
    <name type="scientific">Staphylococcus microti</name>
    <dbReference type="NCBI Taxonomy" id="569857"/>
    <lineage>
        <taxon>Bacteria</taxon>
        <taxon>Bacillati</taxon>
        <taxon>Bacillota</taxon>
        <taxon>Bacilli</taxon>
        <taxon>Bacillales</taxon>
        <taxon>Staphylococcaceae</taxon>
        <taxon>Staphylococcus</taxon>
    </lineage>
</organism>
<dbReference type="EMBL" id="UHDT01000001">
    <property type="protein sequence ID" value="SUM56963.1"/>
    <property type="molecule type" value="Genomic_DNA"/>
</dbReference>
<feature type="transmembrane region" description="Helical" evidence="1">
    <location>
        <begin position="32"/>
        <end position="52"/>
    </location>
</feature>
<reference evidence="2 4" key="1">
    <citation type="submission" date="2015-01" db="EMBL/GenBank/DDBJ databases">
        <authorList>
            <person name="Guo J."/>
        </authorList>
    </citation>
    <scope>NUCLEOTIDE SEQUENCE [LARGE SCALE GENOMIC DNA]</scope>
    <source>
        <strain evidence="2 4">DSM 22147</strain>
    </source>
</reference>
<keyword evidence="1" id="KW-0812">Transmembrane</keyword>
<keyword evidence="1" id="KW-0472">Membrane</keyword>
<dbReference type="Pfam" id="PF11151">
    <property type="entry name" value="DUF2929"/>
    <property type="match status" value="1"/>
</dbReference>
<proteinExistence type="predicted"/>
<evidence type="ECO:0000313" key="4">
    <source>
        <dbReference type="Proteomes" id="UP000032366"/>
    </source>
</evidence>
<reference evidence="3 5" key="2">
    <citation type="submission" date="2018-06" db="EMBL/GenBank/DDBJ databases">
        <authorList>
            <consortium name="Pathogen Informatics"/>
            <person name="Doyle S."/>
        </authorList>
    </citation>
    <scope>NUCLEOTIDE SEQUENCE [LARGE SCALE GENOMIC DNA]</scope>
    <source>
        <strain evidence="3 5">NCTC13832</strain>
    </source>
</reference>
<evidence type="ECO:0000256" key="1">
    <source>
        <dbReference type="SAM" id="Phobius"/>
    </source>
</evidence>
<dbReference type="InterPro" id="IPR021324">
    <property type="entry name" value="DUF2929"/>
</dbReference>
<accession>A0A0D6XRY0</accession>
<dbReference type="Proteomes" id="UP000254100">
    <property type="component" value="Unassembled WGS sequence"/>
</dbReference>
<dbReference type="AlphaFoldDB" id="A0A0D6XRY0"/>
<keyword evidence="1" id="KW-1133">Transmembrane helix</keyword>
<evidence type="ECO:0000313" key="3">
    <source>
        <dbReference type="EMBL" id="SUM56963.1"/>
    </source>
</evidence>
<dbReference type="OrthoDB" id="2440739at2"/>
<name>A0A0D6XRY0_9STAP</name>